<name>A0A1Y1W4X6_9FUNG</name>
<feature type="domain" description="UBA" evidence="2">
    <location>
        <begin position="376"/>
        <end position="430"/>
    </location>
</feature>
<feature type="compositionally biased region" description="Polar residues" evidence="1">
    <location>
        <begin position="288"/>
        <end position="304"/>
    </location>
</feature>
<dbReference type="Gene3D" id="1.10.8.10">
    <property type="entry name" value="DNA helicase RuvA subunit, C-terminal domain"/>
    <property type="match status" value="1"/>
</dbReference>
<feature type="compositionally biased region" description="Low complexity" evidence="1">
    <location>
        <begin position="152"/>
        <end position="169"/>
    </location>
</feature>
<feature type="region of interest" description="Disordered" evidence="1">
    <location>
        <begin position="265"/>
        <end position="391"/>
    </location>
</feature>
<proteinExistence type="predicted"/>
<evidence type="ECO:0000313" key="4">
    <source>
        <dbReference type="Proteomes" id="UP000193922"/>
    </source>
</evidence>
<dbReference type="RefSeq" id="XP_040742385.1">
    <property type="nucleotide sequence ID" value="XM_040887909.1"/>
</dbReference>
<dbReference type="Proteomes" id="UP000193922">
    <property type="component" value="Unassembled WGS sequence"/>
</dbReference>
<gene>
    <name evidence="3" type="ORF">DL89DRAFT_268398</name>
</gene>
<keyword evidence="4" id="KW-1185">Reference proteome</keyword>
<comment type="caution">
    <text evidence="3">The sequence shown here is derived from an EMBL/GenBank/DDBJ whole genome shotgun (WGS) entry which is preliminary data.</text>
</comment>
<dbReference type="InterPro" id="IPR009060">
    <property type="entry name" value="UBA-like_sf"/>
</dbReference>
<evidence type="ECO:0000256" key="1">
    <source>
        <dbReference type="SAM" id="MobiDB-lite"/>
    </source>
</evidence>
<organism evidence="3 4">
    <name type="scientific">Linderina pennispora</name>
    <dbReference type="NCBI Taxonomy" id="61395"/>
    <lineage>
        <taxon>Eukaryota</taxon>
        <taxon>Fungi</taxon>
        <taxon>Fungi incertae sedis</taxon>
        <taxon>Zoopagomycota</taxon>
        <taxon>Kickxellomycotina</taxon>
        <taxon>Kickxellomycetes</taxon>
        <taxon>Kickxellales</taxon>
        <taxon>Kickxellaceae</taxon>
        <taxon>Linderina</taxon>
    </lineage>
</organism>
<evidence type="ECO:0000259" key="2">
    <source>
        <dbReference type="PROSITE" id="PS50030"/>
    </source>
</evidence>
<dbReference type="Pfam" id="PF00627">
    <property type="entry name" value="UBA"/>
    <property type="match status" value="1"/>
</dbReference>
<dbReference type="SMART" id="SM00165">
    <property type="entry name" value="UBA"/>
    <property type="match status" value="1"/>
</dbReference>
<dbReference type="GeneID" id="63804557"/>
<evidence type="ECO:0000313" key="3">
    <source>
        <dbReference type="EMBL" id="ORX68603.1"/>
    </source>
</evidence>
<dbReference type="SUPFAM" id="SSF46934">
    <property type="entry name" value="UBA-like"/>
    <property type="match status" value="1"/>
</dbReference>
<protein>
    <recommendedName>
        <fullName evidence="2">UBA domain-containing protein</fullName>
    </recommendedName>
</protein>
<reference evidence="3 4" key="1">
    <citation type="submission" date="2016-07" db="EMBL/GenBank/DDBJ databases">
        <title>Pervasive Adenine N6-methylation of Active Genes in Fungi.</title>
        <authorList>
            <consortium name="DOE Joint Genome Institute"/>
            <person name="Mondo S.J."/>
            <person name="Dannebaum R.O."/>
            <person name="Kuo R.C."/>
            <person name="Labutti K."/>
            <person name="Haridas S."/>
            <person name="Kuo A."/>
            <person name="Salamov A."/>
            <person name="Ahrendt S.R."/>
            <person name="Lipzen A."/>
            <person name="Sullivan W."/>
            <person name="Andreopoulos W.B."/>
            <person name="Clum A."/>
            <person name="Lindquist E."/>
            <person name="Daum C."/>
            <person name="Ramamoorthy G.K."/>
            <person name="Gryganskyi A."/>
            <person name="Culley D."/>
            <person name="Magnuson J.K."/>
            <person name="James T.Y."/>
            <person name="O'Malley M.A."/>
            <person name="Stajich J.E."/>
            <person name="Spatafora J.W."/>
            <person name="Visel A."/>
            <person name="Grigoriev I.V."/>
        </authorList>
    </citation>
    <scope>NUCLEOTIDE SEQUENCE [LARGE SCALE GENOMIC DNA]</scope>
    <source>
        <strain evidence="3 4">ATCC 12442</strain>
    </source>
</reference>
<dbReference type="AlphaFoldDB" id="A0A1Y1W4X6"/>
<dbReference type="OrthoDB" id="524326at2759"/>
<dbReference type="PROSITE" id="PS50030">
    <property type="entry name" value="UBA"/>
    <property type="match status" value="1"/>
</dbReference>
<dbReference type="InterPro" id="IPR015940">
    <property type="entry name" value="UBA"/>
</dbReference>
<sequence>MSEYVQGVRLTFELPFELPTPVAFPFESIGDFKPPNQIPKYDFSLEKKIMKDIAKQKQEDQYQQLKQAQQQLNMVDLIASRKSRHKGKEADLGDVTPLSKPSSETGGARIGESSSSAQKRPVTLVGTEQPAEPPAAAFAASQPTERPHSAEPQLAAPQQQQLQNASSPNVFSQRVQNTQPYSAVASPQSTGSGQMATQYGPANQHYVQQPIFGSPNIPQQYVPVGISAASTASTVFSGQGAAAGSSAQPMPAMGAAQPPLVNLASIQPQPPQPIPQRLNMPAPDSAYTPFSASFGSLPSRSEVSPVTPARPVLPPKPVEWQPSTTSQPIQPGEASGASRISAQPPMPPRRPQQDPQAPALPPKPFPAFSEYDFAPDVPEQPAAASSSGQGGHVEQLRTLMNMGFSEPQAIQALEMYDYDVNKASNYLIDNAF</sequence>
<dbReference type="EMBL" id="MCFD01000009">
    <property type="protein sequence ID" value="ORX68603.1"/>
    <property type="molecule type" value="Genomic_DNA"/>
</dbReference>
<feature type="region of interest" description="Disordered" evidence="1">
    <location>
        <begin position="76"/>
        <end position="171"/>
    </location>
</feature>
<accession>A0A1Y1W4X6</accession>
<dbReference type="CDD" id="cd14270">
    <property type="entry name" value="UBA"/>
    <property type="match status" value="1"/>
</dbReference>